<dbReference type="AlphaFoldDB" id="A0A2B8TAM2"/>
<dbReference type="Pfam" id="PF01345">
    <property type="entry name" value="DUF11"/>
    <property type="match status" value="1"/>
</dbReference>
<evidence type="ECO:0000256" key="4">
    <source>
        <dbReference type="ARBA" id="ARBA00022729"/>
    </source>
</evidence>
<dbReference type="Pfam" id="PF17802">
    <property type="entry name" value="SpaA"/>
    <property type="match status" value="2"/>
</dbReference>
<dbReference type="InterPro" id="IPR041033">
    <property type="entry name" value="SpaA_PFL_dom_1"/>
</dbReference>
<evidence type="ECO:0000313" key="10">
    <source>
        <dbReference type="EMBL" id="PGQ12046.1"/>
    </source>
</evidence>
<dbReference type="Gene3D" id="2.60.40.1170">
    <property type="entry name" value="Mu homology domain, subdomain B"/>
    <property type="match status" value="1"/>
</dbReference>
<protein>
    <submittedName>
        <fullName evidence="10">Uncharacterized protein</fullName>
    </submittedName>
</protein>
<feature type="domain" description="SpaA-like prealbumin fold" evidence="9">
    <location>
        <begin position="991"/>
        <end position="1078"/>
    </location>
</feature>
<dbReference type="InterPro" id="IPR001434">
    <property type="entry name" value="OmcB-like_DUF11"/>
</dbReference>
<accession>A0A2B8TAM2</accession>
<organism evidence="10 11">
    <name type="scientific">Bacillus cereus</name>
    <dbReference type="NCBI Taxonomy" id="1396"/>
    <lineage>
        <taxon>Bacteria</taxon>
        <taxon>Bacillati</taxon>
        <taxon>Bacillota</taxon>
        <taxon>Bacilli</taxon>
        <taxon>Bacillales</taxon>
        <taxon>Bacillaceae</taxon>
        <taxon>Bacillus</taxon>
        <taxon>Bacillus cereus group</taxon>
    </lineage>
</organism>
<dbReference type="InterPro" id="IPR033764">
    <property type="entry name" value="Sdr_B"/>
</dbReference>
<dbReference type="RefSeq" id="WP_097828953.1">
    <property type="nucleotide sequence ID" value="NZ_NTUE01000077.1"/>
</dbReference>
<dbReference type="EMBL" id="NUJQ01000002">
    <property type="protein sequence ID" value="PGQ12046.1"/>
    <property type="molecule type" value="Genomic_DNA"/>
</dbReference>
<feature type="region of interest" description="Disordered" evidence="5">
    <location>
        <begin position="624"/>
        <end position="643"/>
    </location>
</feature>
<dbReference type="SUPFAM" id="SSF49478">
    <property type="entry name" value="Cna protein B-type domain"/>
    <property type="match status" value="2"/>
</dbReference>
<dbReference type="InterPro" id="IPR026466">
    <property type="entry name" value="Fim_isopep_form_D2_dom"/>
</dbReference>
<feature type="domain" description="SD-repeat containing protein B" evidence="8">
    <location>
        <begin position="869"/>
        <end position="983"/>
    </location>
</feature>
<keyword evidence="3" id="KW-0964">Secreted</keyword>
<sequence length="1209" mass="135157">MKSKQISIFVICLMVMQILVQPFIHIVAAETYDKEANVSLKLSVEGGDGSQKDVDKDFVYQLDLSTFGLEGGHKDAKVIVKLPPEVEYVRHGKISGTDAVYDKETHSVIYTFKEPLPNGDSKAVPITVKFPKGTKNGTKATAVADFVSDQGGKTSNEVTVVAYEKEVPPEPPKKPEWEMRKTPNKWTIKPGEEVEYTIRAQHVSGPTTLDSLSIKDILPKEAQFISASDNGKYDANSHTVVWDLKNVEGEKVVKVKVKFPEGNFGEDQNQQVLNRVEAKLKPKGEEELTKQTHAYVEVSNKKPPVIPPEQAFSELRKAAQKSEYSKEEEIAFSISNIQNQYSKEIDNFVLQDDRFDEQLHFTRMHTGAFSGVSEYKILYKTKNNPEWKEWKMIRGNTNGEWLDVSSLSLVEGDKVTGIRYEFGKVPADFKMSYGAWLMFKVDDPNFKEGILKNTAHISYDIDGKNYIKEATAQVKVKENPESKVTFKKKALTKPGEKYIKGEEVEFELTGKVDWSSTPLKQPIIVDWLPKGLEYVPGSETFSIVKDEWDRKPYDAKKVKVEAIPDYKEKGRTLLRWTFSELDVSPRDAVTVKFKVKVNNFAMAGKYYNKAGLMSNISTITSADKWGQPTRKDENDLDGDGDINDPIIESQDAIEIEEEQSLKSIKYVKGELDDSWKGSPEVATTVPGGEVKYRLKIENGGTVAVRNGVLIDIFPAEGDQSVLQTKNHSQERGSKWTPYLTSPIQLTDGDFIKIYYTTVSKPKRDDLIQGNDAFVNPDGANDPNWSLEPPADLTKVTAVKFEFDKNKLVYPGEAATLEWSMRAPVDLDASAGIAWNSFGYSAINDVTGNWIQPAEPNRVGVQLHASKKSSLGDYVWLDKNKDGIQNDGNTGVNGVIVELLDKDGKVISMTRTGNDKKGNPGYYKFVNLDPGEYQVRFKLPDGYKWTNKNVGNDERIDSNVDKDGYSEMIKLGEDEHNMTIDAGLVEDIVGAGELEVTKVEKGSNIPLKGAVFEVRDKDNHVIQTITSGEDGKAKAMDLPIGEYKLVEVEAPEGYKLDNKSYDFEITKDTKTPIEKTVENELLEKGVIEITKVDATDVNLKLKNAVFQILDKDGKEIGKLTTDENGKAVSNPLLFGKYTIKEVHAPDGYMLLKEPITVEVGSSVHKITIENQKSQWEIPKTGGIGTGIFYSIGGILMLLVVFLYVRNKRNK</sequence>
<evidence type="ECO:0000256" key="3">
    <source>
        <dbReference type="ARBA" id="ARBA00022525"/>
    </source>
</evidence>
<keyword evidence="4" id="KW-0732">Signal</keyword>
<dbReference type="NCBIfam" id="TIGR04226">
    <property type="entry name" value="RrgB_K2N_iso_D2"/>
    <property type="match status" value="1"/>
</dbReference>
<evidence type="ECO:0000256" key="2">
    <source>
        <dbReference type="ARBA" id="ARBA00007257"/>
    </source>
</evidence>
<dbReference type="NCBIfam" id="TIGR01451">
    <property type="entry name" value="B_ant_repeat"/>
    <property type="match status" value="1"/>
</dbReference>
<reference evidence="10 11" key="1">
    <citation type="submission" date="2017-09" db="EMBL/GenBank/DDBJ databases">
        <title>Large-scale bioinformatics analysis of Bacillus genomes uncovers conserved roles of natural products in bacterial physiology.</title>
        <authorList>
            <consortium name="Agbiome Team Llc"/>
            <person name="Bleich R.M."/>
            <person name="Grubbs K.J."/>
            <person name="Santa Maria K.C."/>
            <person name="Allen S.E."/>
            <person name="Farag S."/>
            <person name="Shank E.A."/>
            <person name="Bowers A."/>
        </authorList>
    </citation>
    <scope>NUCLEOTIDE SEQUENCE [LARGE SCALE GENOMIC DNA]</scope>
    <source>
        <strain evidence="10 11">AFS046104</strain>
    </source>
</reference>
<name>A0A2B8TAM2_BACCE</name>
<dbReference type="Gene3D" id="2.60.40.740">
    <property type="match status" value="1"/>
</dbReference>
<keyword evidence="6" id="KW-1133">Transmembrane helix</keyword>
<keyword evidence="6" id="KW-0812">Transmembrane</keyword>
<evidence type="ECO:0000259" key="8">
    <source>
        <dbReference type="Pfam" id="PF17210"/>
    </source>
</evidence>
<dbReference type="GO" id="GO:0005576">
    <property type="term" value="C:extracellular region"/>
    <property type="evidence" value="ECO:0007669"/>
    <property type="project" value="UniProtKB-SubCell"/>
</dbReference>
<dbReference type="Gene3D" id="2.60.40.10">
    <property type="entry name" value="Immunoglobulins"/>
    <property type="match status" value="3"/>
</dbReference>
<dbReference type="PANTHER" id="PTHR36108:SF13">
    <property type="entry name" value="COLOSSIN-B-RELATED"/>
    <property type="match status" value="1"/>
</dbReference>
<evidence type="ECO:0000313" key="11">
    <source>
        <dbReference type="Proteomes" id="UP000221438"/>
    </source>
</evidence>
<evidence type="ECO:0000256" key="5">
    <source>
        <dbReference type="SAM" id="MobiDB-lite"/>
    </source>
</evidence>
<gene>
    <name evidence="10" type="ORF">COA08_01765</name>
</gene>
<evidence type="ECO:0000256" key="6">
    <source>
        <dbReference type="SAM" id="Phobius"/>
    </source>
</evidence>
<comment type="similarity">
    <text evidence="2">Belongs to the serine-aspartate repeat-containing protein (SDr) family.</text>
</comment>
<feature type="transmembrane region" description="Helical" evidence="6">
    <location>
        <begin position="1185"/>
        <end position="1203"/>
    </location>
</feature>
<dbReference type="NCBIfam" id="TIGR01167">
    <property type="entry name" value="LPXTG_anchor"/>
    <property type="match status" value="1"/>
</dbReference>
<dbReference type="InterPro" id="IPR047589">
    <property type="entry name" value="DUF11_rpt"/>
</dbReference>
<dbReference type="SUPFAM" id="SSF117074">
    <property type="entry name" value="Hypothetical protein PA1324"/>
    <property type="match status" value="1"/>
</dbReference>
<dbReference type="InterPro" id="IPR013783">
    <property type="entry name" value="Ig-like_fold"/>
</dbReference>
<evidence type="ECO:0000259" key="7">
    <source>
        <dbReference type="Pfam" id="PF01345"/>
    </source>
</evidence>
<feature type="domain" description="SpaA-like prealbumin fold" evidence="9">
    <location>
        <begin position="1085"/>
        <end position="1171"/>
    </location>
</feature>
<keyword evidence="6" id="KW-0472">Membrane</keyword>
<comment type="caution">
    <text evidence="10">The sequence shown here is derived from an EMBL/GenBank/DDBJ whole genome shotgun (WGS) entry which is preliminary data.</text>
</comment>
<comment type="subcellular location">
    <subcellularLocation>
        <location evidence="1">Secreted</location>
    </subcellularLocation>
</comment>
<dbReference type="PANTHER" id="PTHR36108">
    <property type="entry name" value="COLOSSIN-B-RELATED"/>
    <property type="match status" value="1"/>
</dbReference>
<dbReference type="Proteomes" id="UP000221438">
    <property type="component" value="Unassembled WGS sequence"/>
</dbReference>
<dbReference type="Pfam" id="PF17210">
    <property type="entry name" value="SdrD_B"/>
    <property type="match status" value="1"/>
</dbReference>
<proteinExistence type="inferred from homology"/>
<feature type="domain" description="DUF11" evidence="7">
    <location>
        <begin position="179"/>
        <end position="275"/>
    </location>
</feature>
<evidence type="ECO:0000256" key="1">
    <source>
        <dbReference type="ARBA" id="ARBA00004613"/>
    </source>
</evidence>
<evidence type="ECO:0000259" key="9">
    <source>
        <dbReference type="Pfam" id="PF17802"/>
    </source>
</evidence>